<dbReference type="EMBL" id="CP117811">
    <property type="protein sequence ID" value="WDE97389.1"/>
    <property type="molecule type" value="Genomic_DNA"/>
</dbReference>
<evidence type="ECO:0000313" key="2">
    <source>
        <dbReference type="EMBL" id="WDE97389.1"/>
    </source>
</evidence>
<name>A0ABY7VXD6_9BACT</name>
<dbReference type="InterPro" id="IPR017946">
    <property type="entry name" value="PLC-like_Pdiesterase_TIM-brl"/>
</dbReference>
<dbReference type="SUPFAM" id="SSF51695">
    <property type="entry name" value="PLC-like phosphodiesterases"/>
    <property type="match status" value="1"/>
</dbReference>
<protein>
    <submittedName>
        <fullName evidence="2">Glycerophosphodiester phosphodiesterase family protein</fullName>
    </submittedName>
</protein>
<organism evidence="2 3">
    <name type="scientific">Lentisphaera profundi</name>
    <dbReference type="NCBI Taxonomy" id="1658616"/>
    <lineage>
        <taxon>Bacteria</taxon>
        <taxon>Pseudomonadati</taxon>
        <taxon>Lentisphaerota</taxon>
        <taxon>Lentisphaeria</taxon>
        <taxon>Lentisphaerales</taxon>
        <taxon>Lentisphaeraceae</taxon>
        <taxon>Lentisphaera</taxon>
    </lineage>
</organism>
<dbReference type="PANTHER" id="PTHR46211">
    <property type="entry name" value="GLYCEROPHOSPHORYL DIESTER PHOSPHODIESTERASE"/>
    <property type="match status" value="1"/>
</dbReference>
<dbReference type="Pfam" id="PF03009">
    <property type="entry name" value="GDPD"/>
    <property type="match status" value="1"/>
</dbReference>
<proteinExistence type="predicted"/>
<reference evidence="2 3" key="1">
    <citation type="submission" date="2023-02" db="EMBL/GenBank/DDBJ databases">
        <title>Genome sequence of Lentisphaera profundi SAORIC-696.</title>
        <authorList>
            <person name="Kim e."/>
            <person name="Cho J.-C."/>
            <person name="Choi A."/>
            <person name="Kang I."/>
        </authorList>
    </citation>
    <scope>NUCLEOTIDE SEQUENCE [LARGE SCALE GENOMIC DNA]</scope>
    <source>
        <strain evidence="2 3">SAORIC-696</strain>
    </source>
</reference>
<dbReference type="PROSITE" id="PS51704">
    <property type="entry name" value="GP_PDE"/>
    <property type="match status" value="1"/>
</dbReference>
<evidence type="ECO:0000259" key="1">
    <source>
        <dbReference type="PROSITE" id="PS51704"/>
    </source>
</evidence>
<keyword evidence="3" id="KW-1185">Reference proteome</keyword>
<dbReference type="InterPro" id="IPR030395">
    <property type="entry name" value="GP_PDE_dom"/>
</dbReference>
<dbReference type="Proteomes" id="UP001214250">
    <property type="component" value="Chromosome 1"/>
</dbReference>
<evidence type="ECO:0000313" key="3">
    <source>
        <dbReference type="Proteomes" id="UP001214250"/>
    </source>
</evidence>
<sequence>MKSKSLLIAHRGASADAKENTLEAFKLAFVQGADGIEADFLLTTDRKIIAFHDLNTQRLLGTQSRTKCLNLSEIRKLSSYHIPELKEVLACLPKGKKLIIELKCGRQIEQELMQILRASQIPIENVTVISFRLPTLIRLRELCPKIEILWIRKFRMSQGIRKPNLIEIKKIIEKYNFDGISANASHIDQEFIQTFKQGKINCWTVDSPKRFQELTELACHSISSNCPGLIREQLKDLK</sequence>
<dbReference type="RefSeq" id="WP_274151741.1">
    <property type="nucleotide sequence ID" value="NZ_CP117811.1"/>
</dbReference>
<dbReference type="Gene3D" id="3.20.20.190">
    <property type="entry name" value="Phosphatidylinositol (PI) phosphodiesterase"/>
    <property type="match status" value="1"/>
</dbReference>
<dbReference type="PANTHER" id="PTHR46211:SF1">
    <property type="entry name" value="GLYCEROPHOSPHODIESTER PHOSPHODIESTERASE, CYTOPLASMIC"/>
    <property type="match status" value="1"/>
</dbReference>
<accession>A0ABY7VXD6</accession>
<feature type="domain" description="GP-PDE" evidence="1">
    <location>
        <begin position="5"/>
        <end position="234"/>
    </location>
</feature>
<gene>
    <name evidence="2" type="ORF">PQO03_05415</name>
</gene>